<comment type="caution">
    <text evidence="2">The sequence shown here is derived from an EMBL/GenBank/DDBJ whole genome shotgun (WGS) entry which is preliminary data.</text>
</comment>
<dbReference type="OrthoDB" id="610645at2759"/>
<organism evidence="2 3">
    <name type="scientific">Corchorus olitorius</name>
    <dbReference type="NCBI Taxonomy" id="93759"/>
    <lineage>
        <taxon>Eukaryota</taxon>
        <taxon>Viridiplantae</taxon>
        <taxon>Streptophyta</taxon>
        <taxon>Embryophyta</taxon>
        <taxon>Tracheophyta</taxon>
        <taxon>Spermatophyta</taxon>
        <taxon>Magnoliopsida</taxon>
        <taxon>eudicotyledons</taxon>
        <taxon>Gunneridae</taxon>
        <taxon>Pentapetalae</taxon>
        <taxon>rosids</taxon>
        <taxon>malvids</taxon>
        <taxon>Malvales</taxon>
        <taxon>Malvaceae</taxon>
        <taxon>Grewioideae</taxon>
        <taxon>Apeibeae</taxon>
        <taxon>Corchorus</taxon>
    </lineage>
</organism>
<dbReference type="STRING" id="93759.A0A1R3KNB8"/>
<evidence type="ECO:0000256" key="1">
    <source>
        <dbReference type="SAM" id="MobiDB-lite"/>
    </source>
</evidence>
<dbReference type="Proteomes" id="UP000187203">
    <property type="component" value="Unassembled WGS sequence"/>
</dbReference>
<gene>
    <name evidence="2" type="ORF">COLO4_06335</name>
</gene>
<protein>
    <submittedName>
        <fullName evidence="2">Uncharacterized protein</fullName>
    </submittedName>
</protein>
<feature type="region of interest" description="Disordered" evidence="1">
    <location>
        <begin position="91"/>
        <end position="123"/>
    </location>
</feature>
<feature type="compositionally biased region" description="Polar residues" evidence="1">
    <location>
        <begin position="94"/>
        <end position="118"/>
    </location>
</feature>
<accession>A0A1R3KNB8</accession>
<dbReference type="AlphaFoldDB" id="A0A1R3KNB8"/>
<dbReference type="EMBL" id="AWUE01012665">
    <property type="protein sequence ID" value="OMP08564.1"/>
    <property type="molecule type" value="Genomic_DNA"/>
</dbReference>
<keyword evidence="3" id="KW-1185">Reference proteome</keyword>
<proteinExistence type="predicted"/>
<reference evidence="3" key="1">
    <citation type="submission" date="2013-09" db="EMBL/GenBank/DDBJ databases">
        <title>Corchorus olitorius genome sequencing.</title>
        <authorList>
            <person name="Alam M."/>
            <person name="Haque M.S."/>
            <person name="Islam M.S."/>
            <person name="Emdad E.M."/>
            <person name="Islam M.M."/>
            <person name="Ahmed B."/>
            <person name="Halim A."/>
            <person name="Hossen Q.M.M."/>
            <person name="Hossain M.Z."/>
            <person name="Ahmed R."/>
            <person name="Khan M.M."/>
            <person name="Islam R."/>
            <person name="Rashid M.M."/>
            <person name="Khan S.A."/>
            <person name="Rahman M.S."/>
            <person name="Alam M."/>
            <person name="Yahiya A.S."/>
            <person name="Khan M.S."/>
            <person name="Azam M.S."/>
            <person name="Haque T."/>
            <person name="Lashkar M.Z.H."/>
            <person name="Akhand A.I."/>
            <person name="Morshed G."/>
            <person name="Roy S."/>
            <person name="Uddin K.S."/>
            <person name="Rabeya T."/>
            <person name="Hossain A.S."/>
            <person name="Chowdhury A."/>
            <person name="Snigdha A.R."/>
            <person name="Mortoza M.S."/>
            <person name="Matin S.A."/>
            <person name="Hoque S.M.E."/>
            <person name="Islam M.K."/>
            <person name="Roy D.K."/>
            <person name="Haider R."/>
            <person name="Moosa M.M."/>
            <person name="Elias S.M."/>
            <person name="Hasan A.M."/>
            <person name="Jahan S."/>
            <person name="Shafiuddin M."/>
            <person name="Mahmood N."/>
            <person name="Shommy N.S."/>
        </authorList>
    </citation>
    <scope>NUCLEOTIDE SEQUENCE [LARGE SCALE GENOMIC DNA]</scope>
    <source>
        <strain evidence="3">cv. O-4</strain>
    </source>
</reference>
<evidence type="ECO:0000313" key="2">
    <source>
        <dbReference type="EMBL" id="OMP08564.1"/>
    </source>
</evidence>
<sequence length="268" mass="30303">MNPASSSSRVKYTEERRVISKTVNSRWFPMESQPESQANAKAPKVVRISFTDGDATDSSSDECEQVKHHQRVKRHINEIRIEDCSPVNLIKPANKQNKSNNPATTLRSKKQQQPQCLSTGPDALTNFVKPPVRPSPPEIEVEMVSGYDSGQESHTLCSPTSVLRFQSNEEAELQIESKDDSFELTESEWRPEQGLPIPKETSNLSDEYLLTDPGALCDYFDSDNPAPIFFDEMRLPEESINLAQDFSDISFKLDVDFGSCTWDVDNYY</sequence>
<evidence type="ECO:0000313" key="3">
    <source>
        <dbReference type="Proteomes" id="UP000187203"/>
    </source>
</evidence>
<name>A0A1R3KNB8_9ROSI</name>